<feature type="transmembrane region" description="Helical" evidence="6">
    <location>
        <begin position="39"/>
        <end position="62"/>
    </location>
</feature>
<dbReference type="EMBL" id="FCOB02000031">
    <property type="protein sequence ID" value="SAK94210.1"/>
    <property type="molecule type" value="Genomic_DNA"/>
</dbReference>
<evidence type="ECO:0000313" key="8">
    <source>
        <dbReference type="Proteomes" id="UP000054978"/>
    </source>
</evidence>
<dbReference type="OrthoDB" id="9797028at2"/>
<feature type="transmembrane region" description="Helical" evidence="6">
    <location>
        <begin position="249"/>
        <end position="274"/>
    </location>
</feature>
<dbReference type="Proteomes" id="UP000054978">
    <property type="component" value="Unassembled WGS sequence"/>
</dbReference>
<reference evidence="7" key="1">
    <citation type="submission" date="2016-01" db="EMBL/GenBank/DDBJ databases">
        <authorList>
            <person name="Peeters C."/>
        </authorList>
    </citation>
    <scope>NUCLEOTIDE SEQUENCE [LARGE SCALE GENOMIC DNA]</scope>
    <source>
        <strain evidence="7">LMG 29326</strain>
    </source>
</reference>
<feature type="transmembrane region" description="Helical" evidence="6">
    <location>
        <begin position="190"/>
        <end position="210"/>
    </location>
</feature>
<comment type="subcellular location">
    <subcellularLocation>
        <location evidence="1">Cell membrane</location>
        <topology evidence="1">Multi-pass membrane protein</topology>
    </subcellularLocation>
</comment>
<dbReference type="PANTHER" id="PTHR30213:SF1">
    <property type="entry name" value="INNER MEMBRANE PROTEIN YHJD"/>
    <property type="match status" value="1"/>
</dbReference>
<dbReference type="PANTHER" id="PTHR30213">
    <property type="entry name" value="INNER MEMBRANE PROTEIN YHJD"/>
    <property type="match status" value="1"/>
</dbReference>
<keyword evidence="2" id="KW-1003">Cell membrane</keyword>
<keyword evidence="4 6" id="KW-1133">Transmembrane helix</keyword>
<sequence>MSSISTQKIETQVRKDASWVLGALKKFSEDRCAAMAASIAFYSAFSLAPTLVMVIAVAGWVFGPEAARGQLFHQVNGLIGDQAAAGVQSIVENAHRSGGTGIAAIISFVLLAIGASATFSSLNTALNIVWPLSGEQRSSVMAMVRVRLVSFGLVLGVAFLLIVSLVLDTAIQAVGMWLWGDSPFVIIGDVVQMVAGLAILSVAFGALLKFLPDAPVQWRDALVGGMVAAVLFSAGKKLFAVYLTHAGTASAFGAAGSLAVLLMWLYFSAAVLLLGAEFSAARARLHDPRGAWGMQDHSRVPPGSRAKIGSLLAASTRVAAPVAAAATIAPTTPASARADAPVTASARRAIGARAQHAQQLTGQARRKVSAVARALELSRRLVRAESTATRATARAMIGAGRQASRANEAVRRHPWRAVLVAASAGVAVALLSRRESERYDD</sequence>
<dbReference type="AlphaFoldDB" id="A0A158DII7"/>
<dbReference type="InterPro" id="IPR017039">
    <property type="entry name" value="Virul_fac_BrkB"/>
</dbReference>
<name>A0A158DII7_9BURK</name>
<accession>A0A158DII7</accession>
<evidence type="ECO:0000256" key="5">
    <source>
        <dbReference type="ARBA" id="ARBA00023136"/>
    </source>
</evidence>
<keyword evidence="3 6" id="KW-0812">Transmembrane</keyword>
<dbReference type="RefSeq" id="WP_087048812.1">
    <property type="nucleotide sequence ID" value="NZ_FCOB02000031.1"/>
</dbReference>
<dbReference type="NCBIfam" id="TIGR00765">
    <property type="entry name" value="yihY_not_rbn"/>
    <property type="match status" value="1"/>
</dbReference>
<gene>
    <name evidence="7" type="ORF">AWB83_05483</name>
</gene>
<keyword evidence="8" id="KW-1185">Reference proteome</keyword>
<feature type="transmembrane region" description="Helical" evidence="6">
    <location>
        <begin position="222"/>
        <end position="243"/>
    </location>
</feature>
<evidence type="ECO:0000256" key="3">
    <source>
        <dbReference type="ARBA" id="ARBA00022692"/>
    </source>
</evidence>
<comment type="caution">
    <text evidence="7">The sequence shown here is derived from an EMBL/GenBank/DDBJ whole genome shotgun (WGS) entry which is preliminary data.</text>
</comment>
<evidence type="ECO:0000313" key="7">
    <source>
        <dbReference type="EMBL" id="SAK94210.1"/>
    </source>
</evidence>
<dbReference type="STRING" id="1777144.AWB83_05483"/>
<protein>
    <submittedName>
        <fullName evidence="7">Ribonuclease BN</fullName>
    </submittedName>
</protein>
<feature type="transmembrane region" description="Helical" evidence="6">
    <location>
        <begin position="102"/>
        <end position="130"/>
    </location>
</feature>
<evidence type="ECO:0000256" key="6">
    <source>
        <dbReference type="SAM" id="Phobius"/>
    </source>
</evidence>
<keyword evidence="5 6" id="KW-0472">Membrane</keyword>
<organism evidence="7 8">
    <name type="scientific">Caballeronia ptereochthonis</name>
    <dbReference type="NCBI Taxonomy" id="1777144"/>
    <lineage>
        <taxon>Bacteria</taxon>
        <taxon>Pseudomonadati</taxon>
        <taxon>Pseudomonadota</taxon>
        <taxon>Betaproteobacteria</taxon>
        <taxon>Burkholderiales</taxon>
        <taxon>Burkholderiaceae</taxon>
        <taxon>Caballeronia</taxon>
    </lineage>
</organism>
<evidence type="ECO:0000256" key="2">
    <source>
        <dbReference type="ARBA" id="ARBA00022475"/>
    </source>
</evidence>
<dbReference type="Pfam" id="PF03631">
    <property type="entry name" value="Virul_fac_BrkB"/>
    <property type="match status" value="1"/>
</dbReference>
<feature type="transmembrane region" description="Helical" evidence="6">
    <location>
        <begin position="151"/>
        <end position="178"/>
    </location>
</feature>
<proteinExistence type="predicted"/>
<dbReference type="GO" id="GO:0005886">
    <property type="term" value="C:plasma membrane"/>
    <property type="evidence" value="ECO:0007669"/>
    <property type="project" value="UniProtKB-SubCell"/>
</dbReference>
<evidence type="ECO:0000256" key="1">
    <source>
        <dbReference type="ARBA" id="ARBA00004651"/>
    </source>
</evidence>
<evidence type="ECO:0000256" key="4">
    <source>
        <dbReference type="ARBA" id="ARBA00022989"/>
    </source>
</evidence>